<proteinExistence type="inferred from homology"/>
<dbReference type="InterPro" id="IPR002502">
    <property type="entry name" value="Amidase_domain"/>
</dbReference>
<dbReference type="Pfam" id="PF01510">
    <property type="entry name" value="Amidase_2"/>
    <property type="match status" value="1"/>
</dbReference>
<dbReference type="Gene3D" id="3.40.80.10">
    <property type="entry name" value="Peptidoglycan recognition protein-like"/>
    <property type="match status" value="1"/>
</dbReference>
<dbReference type="EMBL" id="CP006272">
    <property type="protein sequence ID" value="AGZ44845.1"/>
    <property type="molecule type" value="Genomic_DNA"/>
</dbReference>
<dbReference type="OrthoDB" id="514320at2"/>
<dbReference type="HOGENOM" id="CLU_386692_0_0_11"/>
<dbReference type="AlphaFoldDB" id="U5WA35"/>
<feature type="domain" description="Peptidoglycan recognition protein family" evidence="4">
    <location>
        <begin position="203"/>
        <end position="351"/>
    </location>
</feature>
<dbReference type="PANTHER" id="PTHR11022:SF41">
    <property type="entry name" value="PEPTIDOGLYCAN-RECOGNITION PROTEIN LC-RELATED"/>
    <property type="match status" value="1"/>
</dbReference>
<dbReference type="InterPro" id="IPR015510">
    <property type="entry name" value="PGRP"/>
</dbReference>
<evidence type="ECO:0000256" key="2">
    <source>
        <dbReference type="SAM" id="MobiDB-lite"/>
    </source>
</evidence>
<dbReference type="GO" id="GO:0008745">
    <property type="term" value="F:N-acetylmuramoyl-L-alanine amidase activity"/>
    <property type="evidence" value="ECO:0007669"/>
    <property type="project" value="InterPro"/>
</dbReference>
<dbReference type="PATRIC" id="fig|1246995.3.peg.6665"/>
<dbReference type="SUPFAM" id="SSF55846">
    <property type="entry name" value="N-acetylmuramoyl-L-alanine amidase-like"/>
    <property type="match status" value="1"/>
</dbReference>
<dbReference type="RefSeq" id="WP_023561182.1">
    <property type="nucleotide sequence ID" value="NC_022657.1"/>
</dbReference>
<keyword evidence="3" id="KW-0732">Signal</keyword>
<dbReference type="PANTHER" id="PTHR11022">
    <property type="entry name" value="PEPTIDOGLYCAN RECOGNITION PROTEIN"/>
    <property type="match status" value="1"/>
</dbReference>
<dbReference type="GO" id="GO:0008270">
    <property type="term" value="F:zinc ion binding"/>
    <property type="evidence" value="ECO:0007669"/>
    <property type="project" value="InterPro"/>
</dbReference>
<dbReference type="InterPro" id="IPR006619">
    <property type="entry name" value="PGRP_domain_met/bac"/>
</dbReference>
<sequence>MATVLGTAVALSGAVAVLASEGDAAAGEPIAPAAPTLQTLDLAPVAGSSPTGRSFSAPGSLRAESAAGARVVPQRTTGRFALVGATWADPRVVLDGTVEIRTRRAADGAWTGWQALESDEASPAEPGSRDADDARGSTDPLWVGESDGVEARMAADAGRTRPLPPGLRLDLINPGTPGPLTTPAAYAAPARAPRVATPPRPTPELVSRAGWGANEAIVKGTPEYTTDVQVVFVHHTAGTNSYRCSDSAAIIRSIEAYHVKSNHWDDIGYNFLVDKCGTLFEGRKGGVTRPVLGAHTLGFNARSSAIAVLGNYSGRAVPAAVKRVIAQVAAYKLGAYGNTPAGRVGLISSGSDRYAKGSRAMLNRISGHRDTGQTECPGTTLYAQLGSIRSIASAGPADFTLAKVNGATKVGDTLYTRGTLRPFWRTTTPSSLLNRFDVLVDGELTASAPSAHRNELLRLAEGRHILRLRAVALNGRMANLSVPVVVDKTLPEFTSGPSVLLRTGSLNGIVPVRLRWAAADAGGLSGVSLTSPVTATFGAATTAWAGSVPPSTDTTYALKATDRAGNVRSTAVTRTPVVASEALADRSGTWSTLSGDAYLGGEALRSTAANSSLSWSFTGRSASLAVSRTAVSGRVQIFVDGEPAGMIDLRSPQTLNKRAVWTRSWNDSDRHTVKIEVEGTAGRPGIIADGLVYLR</sequence>
<dbReference type="InterPro" id="IPR036505">
    <property type="entry name" value="Amidase/PGRP_sf"/>
</dbReference>
<dbReference type="CDD" id="cd06583">
    <property type="entry name" value="PGRP"/>
    <property type="match status" value="1"/>
</dbReference>
<comment type="similarity">
    <text evidence="1">Belongs to the N-acetylmuramoyl-L-alanine amidase 2 family.</text>
</comment>
<dbReference type="SMART" id="SM00701">
    <property type="entry name" value="PGRP"/>
    <property type="match status" value="1"/>
</dbReference>
<feature type="region of interest" description="Disordered" evidence="2">
    <location>
        <begin position="111"/>
        <end position="144"/>
    </location>
</feature>
<organism evidence="5 6">
    <name type="scientific">Actinoplanes friuliensis DSM 7358</name>
    <dbReference type="NCBI Taxonomy" id="1246995"/>
    <lineage>
        <taxon>Bacteria</taxon>
        <taxon>Bacillati</taxon>
        <taxon>Actinomycetota</taxon>
        <taxon>Actinomycetes</taxon>
        <taxon>Micromonosporales</taxon>
        <taxon>Micromonosporaceae</taxon>
        <taxon>Actinoplanes</taxon>
    </lineage>
</organism>
<gene>
    <name evidence="5" type="ORF">AFR_32935</name>
</gene>
<feature type="signal peptide" evidence="3">
    <location>
        <begin position="1"/>
        <end position="19"/>
    </location>
</feature>
<evidence type="ECO:0000256" key="1">
    <source>
        <dbReference type="ARBA" id="ARBA00007553"/>
    </source>
</evidence>
<dbReference type="KEGG" id="afs:AFR_32935"/>
<feature type="chain" id="PRO_5004666208" evidence="3">
    <location>
        <begin position="20"/>
        <end position="695"/>
    </location>
</feature>
<dbReference type="Proteomes" id="UP000017746">
    <property type="component" value="Chromosome"/>
</dbReference>
<feature type="compositionally biased region" description="Basic and acidic residues" evidence="2">
    <location>
        <begin position="127"/>
        <end position="136"/>
    </location>
</feature>
<dbReference type="Gene3D" id="2.60.120.260">
    <property type="entry name" value="Galactose-binding domain-like"/>
    <property type="match status" value="1"/>
</dbReference>
<reference evidence="5 6" key="1">
    <citation type="journal article" date="2014" name="J. Biotechnol.">
        <title>Complete genome sequence of the actinobacterium Actinoplanes friuliensis HAG 010964, producer of the lipopeptide antibiotic friulimycin.</title>
        <authorList>
            <person name="Ruckert C."/>
            <person name="Szczepanowski R."/>
            <person name="Albersmeier A."/>
            <person name="Goesmann A."/>
            <person name="Fischer N."/>
            <person name="Steinkamper A."/>
            <person name="Puhler A."/>
            <person name="Biener R."/>
            <person name="Schwartz D."/>
            <person name="Kalinowski J."/>
        </authorList>
    </citation>
    <scope>NUCLEOTIDE SEQUENCE [LARGE SCALE GENOMIC DNA]</scope>
    <source>
        <strain evidence="5 6">DSM 7358</strain>
    </source>
</reference>
<dbReference type="GO" id="GO:0009253">
    <property type="term" value="P:peptidoglycan catabolic process"/>
    <property type="evidence" value="ECO:0007669"/>
    <property type="project" value="InterPro"/>
</dbReference>
<keyword evidence="6" id="KW-1185">Reference proteome</keyword>
<protein>
    <submittedName>
        <fullName evidence="5">Putative N-acetylmuramoyl-L-alanine amidase</fullName>
    </submittedName>
</protein>
<name>U5WA35_9ACTN</name>
<evidence type="ECO:0000256" key="3">
    <source>
        <dbReference type="SAM" id="SignalP"/>
    </source>
</evidence>
<evidence type="ECO:0000313" key="5">
    <source>
        <dbReference type="EMBL" id="AGZ44845.1"/>
    </source>
</evidence>
<accession>U5WA35</accession>
<dbReference type="eggNOG" id="COG5479">
    <property type="taxonomic scope" value="Bacteria"/>
</dbReference>
<dbReference type="STRING" id="1246995.AFR_32935"/>
<evidence type="ECO:0000313" key="6">
    <source>
        <dbReference type="Proteomes" id="UP000017746"/>
    </source>
</evidence>
<evidence type="ECO:0000259" key="4">
    <source>
        <dbReference type="SMART" id="SM00701"/>
    </source>
</evidence>